<protein>
    <recommendedName>
        <fullName evidence="4">Lipoprotein</fullName>
    </recommendedName>
</protein>
<dbReference type="NCBIfam" id="NF038029">
    <property type="entry name" value="LP_plasma"/>
    <property type="match status" value="1"/>
</dbReference>
<feature type="chain" id="PRO_5005204189" description="Lipoprotein" evidence="1">
    <location>
        <begin position="23"/>
        <end position="383"/>
    </location>
</feature>
<dbReference type="Proteomes" id="UP000035661">
    <property type="component" value="Chromosome"/>
</dbReference>
<reference evidence="2 3" key="1">
    <citation type="journal article" date="2015" name="Genome Biol. Evol.">
        <title>Found and Lost: The Fates of Horizontally Acquired Genes in Arthropod-Symbiotic Spiroplasma.</title>
        <authorList>
            <person name="Lo W.S."/>
            <person name="Gasparich G.E."/>
            <person name="Kuo C.H."/>
        </authorList>
    </citation>
    <scope>NUCLEOTIDE SEQUENCE [LARGE SCALE GENOMIC DNA]</scope>
    <source>
        <strain evidence="3">TDA-040725-5</strain>
    </source>
</reference>
<feature type="signal peptide" evidence="1">
    <location>
        <begin position="1"/>
        <end position="22"/>
    </location>
</feature>
<dbReference type="AlphaFoldDB" id="A0A0H3XJ72"/>
<dbReference type="EMBL" id="CP011856">
    <property type="protein sequence ID" value="AKM53866.1"/>
    <property type="molecule type" value="Genomic_DNA"/>
</dbReference>
<organism evidence="2 3">
    <name type="scientific">Spiroplasma eriocheiris</name>
    <dbReference type="NCBI Taxonomy" id="315358"/>
    <lineage>
        <taxon>Bacteria</taxon>
        <taxon>Bacillati</taxon>
        <taxon>Mycoplasmatota</taxon>
        <taxon>Mollicutes</taxon>
        <taxon>Entomoplasmatales</taxon>
        <taxon>Spiroplasmataceae</taxon>
        <taxon>Spiroplasma</taxon>
    </lineage>
</organism>
<dbReference type="KEGG" id="seri:SERIO_v1c02820"/>
<reference evidence="3" key="2">
    <citation type="submission" date="2015-06" db="EMBL/GenBank/DDBJ databases">
        <title>Complete genome sequence of Spiroplasma eriocheiris TDA-040725-5 (DSM 21848).</title>
        <authorList>
            <person name="Lo W.-S."/>
            <person name="Kuo C.-H."/>
        </authorList>
    </citation>
    <scope>NUCLEOTIDE SEQUENCE [LARGE SCALE GENOMIC DNA]</scope>
    <source>
        <strain evidence="3">TDA-040725-5</strain>
    </source>
</reference>
<accession>A0A0H3XJ72</accession>
<evidence type="ECO:0000256" key="1">
    <source>
        <dbReference type="SAM" id="SignalP"/>
    </source>
</evidence>
<dbReference type="PATRIC" id="fig|743698.3.peg.284"/>
<dbReference type="STRING" id="315358.SERIO_v1c02820"/>
<dbReference type="PROSITE" id="PS51257">
    <property type="entry name" value="PROKAR_LIPOPROTEIN"/>
    <property type="match status" value="1"/>
</dbReference>
<proteinExistence type="predicted"/>
<evidence type="ECO:0000313" key="2">
    <source>
        <dbReference type="EMBL" id="AKM53866.1"/>
    </source>
</evidence>
<evidence type="ECO:0008006" key="4">
    <source>
        <dbReference type="Google" id="ProtNLM"/>
    </source>
</evidence>
<dbReference type="RefSeq" id="WP_047791135.1">
    <property type="nucleotide sequence ID" value="NZ_CP011856.1"/>
</dbReference>
<keyword evidence="1" id="KW-0732">Signal</keyword>
<gene>
    <name evidence="2" type="ORF">SERIO_v1c02820</name>
</gene>
<name>A0A0H3XJ72_9MOLU</name>
<keyword evidence="3" id="KW-1185">Reference proteome</keyword>
<sequence length="383" mass="42363">MRKLLSIFTVATLITTSASSLIACKAGDGQLLPMFIYNADKGFYHNPTASEADGVLDPYSSTADTQYSLNGGAVSLQTNIALPFLYGLNLTDDNSGGQKGAKWSKDQINSGLKAQKDKLISSATGDAKTAWESFFNNYSTTADSFYTQVALVNTDNPDVTIDGSNPKQIVQKTSNYEKTTDKNYVSKNADDIIVTKDSLNVLTPIKQVVDWLNTPANNYNTQAKDASNDKVLQSTRYVLVEIPSLTFTFEFTNQNNIYTFKSTVQHVTGVINYLSYRDPNSKDDAKAYGHQWFFVGYNFYDLANTSAYQDDDYHQYRVKMPIPFADKVTLAQGFVNKGDPVNPIKPEDASKVGSNGVFKVRSANYSIPDLIWTIDPNSIKSNH</sequence>
<dbReference type="InterPro" id="IPR054816">
    <property type="entry name" value="Lipoprotein_mollicutes-type_CS"/>
</dbReference>
<evidence type="ECO:0000313" key="3">
    <source>
        <dbReference type="Proteomes" id="UP000035661"/>
    </source>
</evidence>